<feature type="compositionally biased region" description="Polar residues" evidence="4">
    <location>
        <begin position="739"/>
        <end position="753"/>
    </location>
</feature>
<dbReference type="GO" id="GO:1990904">
    <property type="term" value="C:ribonucleoprotein complex"/>
    <property type="evidence" value="ECO:0000318"/>
    <property type="project" value="GO_Central"/>
</dbReference>
<keyword evidence="1" id="KW-0677">Repeat</keyword>
<reference evidence="6 9" key="6">
    <citation type="journal article" date="2005" name="PLoS Comput. Biol.">
        <title>Combined evidence annotation of transposable elements in genome sequences.</title>
        <authorList>
            <person name="Quesneville H."/>
            <person name="Bergman C.M."/>
            <person name="Andrieu O."/>
            <person name="Autard D."/>
            <person name="Nouaud D."/>
            <person name="Ashburner M."/>
            <person name="Anxolabehere D."/>
        </authorList>
    </citation>
    <scope>NUCLEOTIDE SEQUENCE [LARGE SCALE GENOMIC DNA]</scope>
    <source>
        <strain evidence="9">Berkeley</strain>
    </source>
</reference>
<dbReference type="GO" id="GO:0003723">
    <property type="term" value="F:RNA binding"/>
    <property type="evidence" value="ECO:0000247"/>
    <property type="project" value="FlyBase"/>
</dbReference>
<evidence type="ECO:0000256" key="1">
    <source>
        <dbReference type="ARBA" id="ARBA00022737"/>
    </source>
</evidence>
<feature type="domain" description="RRM" evidence="5">
    <location>
        <begin position="295"/>
        <end position="376"/>
    </location>
</feature>
<feature type="compositionally biased region" description="Low complexity" evidence="4">
    <location>
        <begin position="689"/>
        <end position="704"/>
    </location>
</feature>
<accession>Q0E8R3</accession>
<reference evidence="6 9" key="8">
    <citation type="journal article" date="2007" name="Science">
        <title>The Release 5.1 annotation of Drosophila melanogaster heterochromatin.</title>
        <authorList>
            <person name="Smith C.D."/>
            <person name="Shu S."/>
            <person name="Mungall C.J."/>
            <person name="Karpen G.H."/>
        </authorList>
    </citation>
    <scope>NUCLEOTIDE SEQUENCE [LARGE SCALE GENOMIC DNA]</scope>
    <source>
        <strain evidence="9">Berkeley</strain>
    </source>
</reference>
<dbReference type="eggNOG" id="KOG0144">
    <property type="taxonomic scope" value="Eukaryota"/>
</dbReference>
<gene>
    <name evidence="6 8" type="primary">bru2</name>
    <name evidence="6" type="synonym">Bru-2</name>
    <name evidence="6" type="synonym">bru-2</name>
    <name evidence="6" type="synonym">CG17008</name>
    <name evidence="6" type="synonym">CG31761</name>
    <name evidence="6" type="synonym">CG31763</name>
    <name evidence="6" type="synonym">CG6319</name>
    <name evidence="6" type="synonym">Dm Bru-2</name>
    <name evidence="6" type="synonym">Dmel\CG43065</name>
    <name evidence="6 8" type="ORF">CG43065</name>
    <name evidence="6" type="ORF">Dmel_CG43065</name>
</gene>
<dbReference type="EMBL" id="AE014134">
    <property type="protein sequence ID" value="ABI31310.1"/>
    <property type="molecule type" value="Genomic_DNA"/>
</dbReference>
<dbReference type="CTD" id="250811"/>
<dbReference type="GO" id="GO:0000381">
    <property type="term" value="P:regulation of alternative mRNA splicing, via spliceosome"/>
    <property type="evidence" value="ECO:0000318"/>
    <property type="project" value="GO_Central"/>
</dbReference>
<reference evidence="6 9" key="1">
    <citation type="journal article" date="2000" name="Science">
        <title>The genome sequence of Drosophila melanogaster.</title>
        <authorList>
            <person name="Adams M.D."/>
            <person name="Celniker S.E."/>
            <person name="Holt R.A."/>
            <person name="Evans C.A."/>
            <person name="Gocayne J.D."/>
            <person name="Amanatides P.G."/>
            <person name="Scherer S.E."/>
            <person name="Li P.W."/>
            <person name="Hoskins R.A."/>
            <person name="Galle R.F."/>
            <person name="George R.A."/>
            <person name="Lewis S.E."/>
            <person name="Richards S."/>
            <person name="Ashburner M."/>
            <person name="Henderson S.N."/>
            <person name="Sutton G.G."/>
            <person name="Wortman J.R."/>
            <person name="Yandell M.D."/>
            <person name="Zhang Q."/>
            <person name="Chen L.X."/>
            <person name="Brandon R.C."/>
            <person name="Rogers Y.H."/>
            <person name="Blazej R.G."/>
            <person name="Champe M."/>
            <person name="Pfeiffer B.D."/>
            <person name="Wan K.H."/>
            <person name="Doyle C."/>
            <person name="Baxter E.G."/>
            <person name="Helt G."/>
            <person name="Nelson C.R."/>
            <person name="Gabor G.L."/>
            <person name="Abril J.F."/>
            <person name="Agbayani A."/>
            <person name="An H.J."/>
            <person name="Andrews-Pfannkoch C."/>
            <person name="Baldwin D."/>
            <person name="Ballew R.M."/>
            <person name="Basu A."/>
            <person name="Baxendale J."/>
            <person name="Bayraktaroglu L."/>
            <person name="Beasley E.M."/>
            <person name="Beeson K.Y."/>
            <person name="Benos P.V."/>
            <person name="Berman B.P."/>
            <person name="Bhandari D."/>
            <person name="Bolshakov S."/>
            <person name="Borkova D."/>
            <person name="Botchan M.R."/>
            <person name="Bouck J."/>
            <person name="Brokstein P."/>
            <person name="Brottier P."/>
            <person name="Burtis K.C."/>
            <person name="Busam D.A."/>
            <person name="Butler H."/>
            <person name="Cadieu E."/>
            <person name="Center A."/>
            <person name="Chandra I."/>
            <person name="Cherry J.M."/>
            <person name="Cawley S."/>
            <person name="Dahlke C."/>
            <person name="Davenport L.B."/>
            <person name="Davies P."/>
            <person name="de Pablos B."/>
            <person name="Delcher A."/>
            <person name="Deng Z."/>
            <person name="Mays A.D."/>
            <person name="Dew I."/>
            <person name="Dietz S.M."/>
            <person name="Dodson K."/>
            <person name="Doup L.E."/>
            <person name="Downes M."/>
            <person name="Dugan-Rocha S."/>
            <person name="Dunkov B.C."/>
            <person name="Dunn P."/>
            <person name="Durbin K.J."/>
            <person name="Evangelista C.C."/>
            <person name="Ferraz C."/>
            <person name="Ferriera S."/>
            <person name="Fleischmann W."/>
            <person name="Fosler C."/>
            <person name="Gabrielian A.E."/>
            <person name="Garg N.S."/>
            <person name="Gelbart W.M."/>
            <person name="Glasser K."/>
            <person name="Glodek A."/>
            <person name="Gong F."/>
            <person name="Gorrell J.H."/>
            <person name="Gu Z."/>
            <person name="Guan P."/>
            <person name="Harris M."/>
            <person name="Harris N.L."/>
            <person name="Harvey D."/>
            <person name="Heiman T.J."/>
            <person name="Hernandez J.R."/>
            <person name="Houck J."/>
            <person name="Hostin D."/>
            <person name="Houston K.A."/>
            <person name="Howland T.J."/>
            <person name="Wei M.H."/>
            <person name="Ibegwam C."/>
            <person name="Jalali M."/>
            <person name="Kalush F."/>
            <person name="Karpen G.H."/>
            <person name="Ke Z."/>
            <person name="Kennison J.A."/>
            <person name="Ketchum K.A."/>
            <person name="Kimmel B.E."/>
            <person name="Kodira C.D."/>
            <person name="Kraft C."/>
            <person name="Kravitz S."/>
            <person name="Kulp D."/>
            <person name="Lai Z."/>
            <person name="Lasko P."/>
            <person name="Lei Y."/>
            <person name="Levitsky A.A."/>
            <person name="Li J."/>
            <person name="Li Z."/>
            <person name="Liang Y."/>
            <person name="Lin X."/>
            <person name="Liu X."/>
            <person name="Mattei B."/>
            <person name="McIntosh T.C."/>
            <person name="McLeod M.P."/>
            <person name="McPherson D."/>
            <person name="Merkulov G."/>
            <person name="Milshina N.V."/>
            <person name="Mobarry C."/>
            <person name="Morris J."/>
            <person name="Moshrefi A."/>
            <person name="Mount S.M."/>
            <person name="Moy M."/>
            <person name="Murphy B."/>
            <person name="Murphy L."/>
            <person name="Muzny D.M."/>
            <person name="Nelson D.L."/>
            <person name="Nelson D.R."/>
            <person name="Nelson K.A."/>
            <person name="Nixon K."/>
            <person name="Nusskern D.R."/>
            <person name="Pacleb J.M."/>
            <person name="Palazzolo M."/>
            <person name="Pittman G.S."/>
            <person name="Pan S."/>
            <person name="Pollard J."/>
            <person name="Puri V."/>
            <person name="Reese M.G."/>
            <person name="Reinert K."/>
            <person name="Remington K."/>
            <person name="Saunders R.D."/>
            <person name="Scheeler F."/>
            <person name="Shen H."/>
            <person name="Shue B.C."/>
            <person name="Siden-Kiamos I."/>
            <person name="Simpson M."/>
            <person name="Skupski M.P."/>
            <person name="Smith T."/>
            <person name="Spier E."/>
            <person name="Spradling A.C."/>
            <person name="Stapleton M."/>
            <person name="Strong R."/>
            <person name="Sun E."/>
            <person name="Svirskas R."/>
            <person name="Tector C."/>
            <person name="Turner R."/>
            <person name="Venter E."/>
            <person name="Wang A.H."/>
            <person name="Wang X."/>
            <person name="Wang Z.Y."/>
            <person name="Wassarman D.A."/>
            <person name="Weinstock G.M."/>
            <person name="Weissenbach J."/>
            <person name="Williams S.M."/>
            <person name="WoodageT"/>
            <person name="Worley K.C."/>
            <person name="Wu D."/>
            <person name="Yang S."/>
            <person name="Yao Q.A."/>
            <person name="Ye J."/>
            <person name="Yeh R.F."/>
            <person name="Zaveri J.S."/>
            <person name="Zhan M."/>
            <person name="Zhang G."/>
            <person name="Zhao Q."/>
            <person name="Zheng L."/>
            <person name="Zheng X.H."/>
            <person name="Zhong F.N."/>
            <person name="Zhong W."/>
            <person name="Zhou X."/>
            <person name="Zhu S."/>
            <person name="Zhu X."/>
            <person name="Smith H.O."/>
            <person name="Gibbs R.A."/>
            <person name="Myers E.W."/>
            <person name="Rubin G.M."/>
            <person name="Venter J.C."/>
        </authorList>
    </citation>
    <scope>NUCLEOTIDE SEQUENCE [LARGE SCALE GENOMIC DNA]</scope>
    <source>
        <strain evidence="9">Berkeley</strain>
    </source>
</reference>
<dbReference type="EMBL" id="AE014134">
    <property type="protein sequence ID" value="AGB92946.1"/>
    <property type="molecule type" value="Genomic_DNA"/>
</dbReference>
<evidence type="ECO:0000259" key="5">
    <source>
        <dbReference type="PROSITE" id="PS50102"/>
    </source>
</evidence>
<dbReference type="InterPro" id="IPR035979">
    <property type="entry name" value="RBD_domain_sf"/>
</dbReference>
<dbReference type="BioGRID-ORCS" id="250811">
    <property type="hits" value="0 hits in 3 CRISPR screens"/>
</dbReference>
<evidence type="ECO:0000256" key="2">
    <source>
        <dbReference type="ARBA" id="ARBA00022884"/>
    </source>
</evidence>
<evidence type="ECO:0000313" key="8">
    <source>
        <dbReference type="FlyBase" id="FBgn0262475"/>
    </source>
</evidence>
<feature type="compositionally biased region" description="Polar residues" evidence="4">
    <location>
        <begin position="705"/>
        <end position="714"/>
    </location>
</feature>
<protein>
    <submittedName>
        <fullName evidence="6">Bruno 2, isoform E</fullName>
    </submittedName>
    <submittedName>
        <fullName evidence="7">Bruno 2, isoform L</fullName>
    </submittedName>
</protein>
<evidence type="ECO:0000256" key="3">
    <source>
        <dbReference type="PROSITE-ProRule" id="PRU00176"/>
    </source>
</evidence>
<evidence type="ECO:0000256" key="4">
    <source>
        <dbReference type="SAM" id="MobiDB-lite"/>
    </source>
</evidence>
<dbReference type="SMART" id="SM00360">
    <property type="entry name" value="RRM"/>
    <property type="match status" value="3"/>
</dbReference>
<feature type="region of interest" description="Disordered" evidence="4">
    <location>
        <begin position="604"/>
        <end position="658"/>
    </location>
</feature>
<keyword evidence="2 3" id="KW-0694">RNA-binding</keyword>
<dbReference type="SUPFAM" id="SSF54928">
    <property type="entry name" value="RNA-binding domain, RBD"/>
    <property type="match status" value="2"/>
</dbReference>
<keyword evidence="9" id="KW-1185">Reference proteome</keyword>
<reference evidence="9" key="3">
    <citation type="journal article" date="2002" name="Genome Biol.">
        <title>Annotation of the Drosophila melanogaster euchromatic genome: a systematic review.</title>
        <authorList>
            <person name="Misra S."/>
            <person name="Crosby M.A."/>
            <person name="Mungall C.J."/>
            <person name="Matthews B.B."/>
            <person name="Campbell K.S."/>
            <person name="Hradecky P."/>
            <person name="Huang Y."/>
            <person name="Kaminker J.S."/>
            <person name="Millburn G.H."/>
            <person name="Prochnik S.E."/>
            <person name="Smith C.D."/>
            <person name="Tupy J.L."/>
            <person name="Whitfied E.J."/>
            <person name="Bayraktaroglu L."/>
            <person name="Berman B.P."/>
            <person name="Bettencourt B.R."/>
            <person name="Celniker S.E."/>
            <person name="de Grey A.D."/>
            <person name="Drysdale R.A."/>
            <person name="Harris N.L."/>
            <person name="Richter J."/>
            <person name="Russo S."/>
            <person name="Schroeder A.J."/>
            <person name="Shu S.Q."/>
            <person name="Stapleton M."/>
            <person name="Yamada C."/>
            <person name="Ashburner M."/>
            <person name="Gelbart W.M."/>
            <person name="Rubin G.M."/>
            <person name="Lewis S.E."/>
        </authorList>
    </citation>
    <scope>GENOME REANNOTATION</scope>
    <source>
        <strain evidence="9">Berkeley</strain>
    </source>
</reference>
<dbReference type="GO" id="GO:0003730">
    <property type="term" value="F:mRNA 3'-UTR binding"/>
    <property type="evidence" value="ECO:0000318"/>
    <property type="project" value="GO_Central"/>
</dbReference>
<reference evidence="6" key="14">
    <citation type="submission" date="2022-11" db="EMBL/GenBank/DDBJ databases">
        <authorList>
            <consortium name="FlyBase"/>
        </authorList>
    </citation>
    <scope>NUCLEOTIDE SEQUENCE</scope>
</reference>
<dbReference type="GlyGen" id="Q0E8R3">
    <property type="glycosylation" value="5 sites"/>
</dbReference>
<dbReference type="GO" id="GO:0005634">
    <property type="term" value="C:nucleus"/>
    <property type="evidence" value="ECO:0000318"/>
    <property type="project" value="GO_Central"/>
</dbReference>
<feature type="region of interest" description="Disordered" evidence="4">
    <location>
        <begin position="57"/>
        <end position="102"/>
    </location>
</feature>
<evidence type="ECO:0000313" key="9">
    <source>
        <dbReference type="Proteomes" id="UP000000803"/>
    </source>
</evidence>
<dbReference type="VEuPathDB" id="VectorBase:FBgn0262475"/>
<dbReference type="RefSeq" id="NP_001260411.1">
    <property type="nucleotide sequence ID" value="NM_001273482.1"/>
</dbReference>
<dbReference type="SMR" id="Q0E8R3"/>
<dbReference type="FunFam" id="3.30.70.330:FF:000322">
    <property type="entry name" value="CUGBP Elav-like family member 2"/>
    <property type="match status" value="1"/>
</dbReference>
<dbReference type="RefSeq" id="NP_001036356.1">
    <property type="nucleotide sequence ID" value="NM_001042891.3"/>
</dbReference>
<dbReference type="GO" id="GO:0017148">
    <property type="term" value="P:negative regulation of translation"/>
    <property type="evidence" value="ECO:0000247"/>
    <property type="project" value="FlyBase"/>
</dbReference>
<feature type="compositionally biased region" description="Low complexity" evidence="4">
    <location>
        <begin position="624"/>
        <end position="642"/>
    </location>
</feature>
<reference evidence="6" key="12">
    <citation type="journal article" date="2015" name="Genome Res.">
        <title>The Release 6 reference sequence of the Drosophila melanogaster genome.</title>
        <authorList>
            <person name="Hoskins R.A."/>
            <person name="Carlson J.W."/>
            <person name="Wan K.H."/>
            <person name="Park S."/>
            <person name="Mendez I."/>
            <person name="Galle S.E."/>
            <person name="Booth B.W."/>
            <person name="Pfeiffer B.D."/>
            <person name="George R.A."/>
            <person name="Svirskas R."/>
            <person name="Krzywinski M."/>
            <person name="Schein J."/>
            <person name="Accardo M.C."/>
            <person name="Damia E."/>
            <person name="Messina G."/>
            <person name="Mendez-Lago M."/>
            <person name="de Pablos B."/>
            <person name="Demakova O.V."/>
            <person name="Andreyeva E.N."/>
            <person name="Boldyreva L.V."/>
            <person name="Marra M."/>
            <person name="Carvalho A.B."/>
            <person name="Dimitri P."/>
            <person name="Villasante A."/>
            <person name="Zhimulev I.F."/>
            <person name="Rubin G.M."/>
            <person name="Karpen G.H."/>
            <person name="Celniker S.E."/>
        </authorList>
    </citation>
    <scope>NUCLEOTIDE SEQUENCE</scope>
</reference>
<dbReference type="FunFam" id="3.30.70.330:FF:000013">
    <property type="entry name" value="CUGBP Elav-like family member 1 isoform 2"/>
    <property type="match status" value="1"/>
</dbReference>
<dbReference type="STRING" id="7227.FBpp0293396"/>
<dbReference type="KEGG" id="dme:Dmel_CG43065"/>
<dbReference type="InterPro" id="IPR012677">
    <property type="entry name" value="Nucleotide-bd_a/b_plait_sf"/>
</dbReference>
<dbReference type="PANTHER" id="PTHR24012">
    <property type="entry name" value="RNA BINDING PROTEIN"/>
    <property type="match status" value="1"/>
</dbReference>
<dbReference type="AGR" id="FB:FBgn0262475"/>
<dbReference type="AlphaFoldDB" id="Q0E8R3"/>
<proteinExistence type="predicted"/>
<dbReference type="GO" id="GO:0005737">
    <property type="term" value="C:cytoplasm"/>
    <property type="evidence" value="ECO:0000318"/>
    <property type="project" value="GO_Central"/>
</dbReference>
<name>Q0E8R3_DROME</name>
<dbReference type="FlyBase" id="FBgn0262475">
    <property type="gene designation" value="bru2"/>
</dbReference>
<sequence>MMLQSLSLHADKLSGNSPAAAAATGAAAATSEATAVASAAAATTMLATAPVAHVANGNNSNSSAGSSSNSNSSSNNHSLYSNNNLNTGNNSQQQQQQQQQHPQILPVKYEYLENLTSSGATSGAIAATTTFTGAAKSFHPYLRPTGSGSNSNNSIAALSTTTAATAAKMSTTLFETLLHNQINSSPIALPAATAIAAISAAATAATATPGTAATAAAAAAAAPSTQLNSSINSRTSLGDQGGAIVVVTPAPPVAAPPTGGPNRNQSPTRDCSVKMELMESTSPDSIKDQPDADNIKMFVGQIPKTWDETRLRQMFEQFGPVHTLNVLRDKVTSISRGCCFVTYYTRKAALRAQDALHNIKTLDGMHHPIQMKPADSENRNERKLFVGMLNKKYTEADVRQLFTGHGTIEECTVLRDQAGQSKGCAFVTFATKQNAIGAIKALHQSQTMEGCSAPLVVKFADTQKEKDQKKMQQIHAFCGINTPSGATAGAATPTINAATALIAAPPSAGRTNPSMAAALAAVPQVQQAGSAATAPTTLVPLNSTTALSASLTPNLLATNAAHQGAAAAAAYLGADPAAAAHLQLYQQLHGYGLSPAHYLPGLNFHHPPENSAHHSQHSPGIGGASAASLSAAAATAASNPLGGAPPPTPTPTSSAGHAAGAGLLAAPSMSMQNLVALLATPTAHHQLSLHHSSSSSGHNNGNSSATSGLHNQRLTYAAAPPPPPISTTYNMPQLIGHTATPTQPGGSSQSLTFNALWPPNAADPYSSSLSGLTNGAAYGAASQPVTTSALQAAAAGVTGKQIEGPDGSNLFIYHLPQEFIDTDLASTFLPFGNVLSAKVFIDKQTNLSKCFGFVSYDNPHSANAAIQAMHGFQIGSKRLKVQLKRSKDAAKPY</sequence>
<dbReference type="FunCoup" id="Q0E8R3">
    <property type="interactions" value="1110"/>
</dbReference>
<feature type="compositionally biased region" description="Low complexity" evidence="4">
    <location>
        <begin position="57"/>
        <end position="100"/>
    </location>
</feature>
<feature type="domain" description="RRM" evidence="5">
    <location>
        <begin position="808"/>
        <end position="886"/>
    </location>
</feature>
<dbReference type="Proteomes" id="UP000000803">
    <property type="component" value="Chromosome 2L"/>
</dbReference>
<dbReference type="Pfam" id="PF00076">
    <property type="entry name" value="RRM_1"/>
    <property type="match status" value="3"/>
</dbReference>
<feature type="domain" description="RRM" evidence="5">
    <location>
        <begin position="382"/>
        <end position="462"/>
    </location>
</feature>
<feature type="region of interest" description="Disordered" evidence="4">
    <location>
        <begin position="686"/>
        <end position="753"/>
    </location>
</feature>
<dbReference type="PROSITE" id="PS50102">
    <property type="entry name" value="RRM"/>
    <property type="match status" value="3"/>
</dbReference>
<reference evidence="6" key="10">
    <citation type="journal article" date="2015" name="G3 (Bethesda)">
        <title>Gene Model Annotations for Drosophila melanogaster: Impact of High-Throughput Data.</title>
        <authorList>
            <consortium name="FlyBase Consortium"/>
            <person name="Matthews B.B."/>
            <person name="Dos Santos G."/>
            <person name="Crosby M.A."/>
            <person name="Emmert D.B."/>
            <person name="St Pierre S.E."/>
            <person name="Gramates L.S."/>
            <person name="Zhou P."/>
            <person name="Schroeder A.J."/>
            <person name="Falls K."/>
            <person name="Strelets V."/>
            <person name="Russo S.M."/>
            <person name="Gelbart W.M."/>
            <person name="null"/>
        </authorList>
    </citation>
    <scope>NUCLEOTIDE SEQUENCE</scope>
</reference>
<dbReference type="PaxDb" id="7227-FBpp0293396"/>
<dbReference type="Bgee" id="FBgn0262475">
    <property type="expression patterns" value="Expressed in adult Malpighian tubule bar-shaped cell of initial segment in Malpighian tubule and 194 other cell types or tissues"/>
</dbReference>
<dbReference type="Gene3D" id="3.30.70.330">
    <property type="match status" value="3"/>
</dbReference>
<organism evidence="6 9">
    <name type="scientific">Drosophila melanogaster</name>
    <name type="common">Fruit fly</name>
    <dbReference type="NCBI Taxonomy" id="7227"/>
    <lineage>
        <taxon>Eukaryota</taxon>
        <taxon>Metazoa</taxon>
        <taxon>Ecdysozoa</taxon>
        <taxon>Arthropoda</taxon>
        <taxon>Hexapoda</taxon>
        <taxon>Insecta</taxon>
        <taxon>Pterygota</taxon>
        <taxon>Neoptera</taxon>
        <taxon>Endopterygota</taxon>
        <taxon>Diptera</taxon>
        <taxon>Brachycera</taxon>
        <taxon>Muscomorpha</taxon>
        <taxon>Ephydroidea</taxon>
        <taxon>Drosophilidae</taxon>
        <taxon>Drosophila</taxon>
        <taxon>Sophophora</taxon>
    </lineage>
</organism>
<dbReference type="InterPro" id="IPR000504">
    <property type="entry name" value="RRM_dom"/>
</dbReference>
<reference evidence="6" key="11">
    <citation type="journal article" date="2015" name="G3 (Bethesda)">
        <title>Gene Model Annotations for Drosophila melanogaster: The Rule-Benders.</title>
        <authorList>
            <consortium name="FlyBase Consortium"/>
            <person name="Crosby M.A."/>
            <person name="Gramates L.S."/>
            <person name="Dos Santos G."/>
            <person name="Matthews B.B."/>
            <person name="St Pierre S.E."/>
            <person name="Zhou P."/>
            <person name="Schroeder A.J."/>
            <person name="Falls K."/>
            <person name="Emmert D.B."/>
            <person name="Russo S.M."/>
            <person name="Gelbart W.M."/>
            <person name="null"/>
        </authorList>
    </citation>
    <scope>NUCLEOTIDE SEQUENCE</scope>
</reference>
<reference evidence="6" key="7">
    <citation type="submission" date="2006-08" db="EMBL/GenBank/DDBJ databases">
        <authorList>
            <person name="Celniker S."/>
            <person name="Carlson J."/>
            <person name="Wan K."/>
            <person name="Frise E."/>
            <person name="Hoskins R."/>
            <person name="Park S."/>
            <person name="Svirskas R."/>
            <person name="Rubin G."/>
        </authorList>
    </citation>
    <scope>NUCLEOTIDE SEQUENCE</scope>
</reference>
<dbReference type="OrthoDB" id="410044at2759"/>
<reference evidence="9" key="4">
    <citation type="journal article" date="2002" name="Genome Biol.">
        <title>The transposable elements of the Drosophila melanogaster euchromatin: a genomics perspective.</title>
        <authorList>
            <person name="Kaminker J.S."/>
            <person name="Bergman C.M."/>
            <person name="Kronmiller B."/>
            <person name="Carlson J."/>
            <person name="Svirskas R."/>
            <person name="Patel S."/>
            <person name="Frise E."/>
            <person name="Wheeler D.A."/>
            <person name="Lewis S.E."/>
            <person name="Rubin G.M."/>
            <person name="Ashburner M."/>
            <person name="Celniker S.E."/>
        </authorList>
    </citation>
    <scope>NUCLEOTIDE SEQUENCE [LARGE SCALE GENOMIC DNA]</scope>
    <source>
        <strain evidence="9">Berkeley</strain>
    </source>
</reference>
<dbReference type="DNASU" id="250811"/>
<dbReference type="FunFam" id="3.30.70.330:FF:000434">
    <property type="entry name" value="Bruno 2, isoform H"/>
    <property type="match status" value="1"/>
</dbReference>
<reference evidence="6 9" key="5">
    <citation type="journal article" date="2002" name="Genome Biol.">
        <title>Heterochromatic sequences in a Drosophila whole-genome shotgun assembly.</title>
        <authorList>
            <person name="Hoskins R.A."/>
            <person name="Smith C.D."/>
            <person name="Carlson J.W."/>
            <person name="Carvalho A.B."/>
            <person name="Halpern A."/>
            <person name="Kaminker J.S."/>
            <person name="Kennedy C."/>
            <person name="Mungall C.J."/>
            <person name="Sullivan B.A."/>
            <person name="Sutton G.G."/>
            <person name="Yasuhara J.C."/>
            <person name="Wakimoto B.T."/>
            <person name="Myers E.W."/>
            <person name="Celniker S.E."/>
            <person name="Rubin G.M."/>
            <person name="Karpen G.H."/>
        </authorList>
    </citation>
    <scope>NUCLEOTIDE SEQUENCE [LARGE SCALE GENOMIC DNA]</scope>
    <source>
        <strain evidence="9">Berkeley</strain>
    </source>
</reference>
<reference evidence="6" key="13">
    <citation type="submission" date="2022-11" db="EMBL/GenBank/DDBJ databases">
        <title>Drosophila melanogaster release 4 sequence.</title>
        <authorList>
            <consortium name="Berkeley Drosophila Genome Project"/>
            <person name="Celniker S."/>
            <person name="Carlson J."/>
            <person name="Wan K."/>
            <person name="Pfeiffer B."/>
            <person name="Frise E."/>
            <person name="George R."/>
            <person name="Hoskins R."/>
            <person name="Stapleton M."/>
            <person name="Pacleb J."/>
            <person name="Park S."/>
            <person name="Svirskas R."/>
            <person name="Smith E."/>
            <person name="Yu C."/>
            <person name="Rubin G."/>
        </authorList>
    </citation>
    <scope>NUCLEOTIDE SEQUENCE</scope>
</reference>
<reference evidence="6 9" key="9">
    <citation type="journal article" date="2007" name="Science">
        <title>Sequence finishing and mapping of Drosophila melanogaster heterochromatin.</title>
        <authorList>
            <person name="Hoskins R.A."/>
            <person name="Carlson J.W."/>
            <person name="Kennedy C."/>
            <person name="Acevedo D."/>
            <person name="Evans-Holm M."/>
            <person name="Frise E."/>
            <person name="Wan K.H."/>
            <person name="Park S."/>
            <person name="Mendez-Lago M."/>
            <person name="Rossi F."/>
            <person name="Villasante A."/>
            <person name="Dimitri P."/>
            <person name="Karpen G.H."/>
            <person name="Celniker S.E."/>
        </authorList>
    </citation>
    <scope>NUCLEOTIDE SEQUENCE [LARGE SCALE GENOMIC DNA]</scope>
    <source>
        <strain evidence="9">Berkeley</strain>
    </source>
</reference>
<dbReference type="UCSC" id="CG31761-RE">
    <property type="organism name" value="d. melanogaster"/>
</dbReference>
<dbReference type="InParanoid" id="Q0E8R3"/>
<evidence type="ECO:0000313" key="6">
    <source>
        <dbReference type="EMBL" id="ABI31310.1"/>
    </source>
</evidence>
<dbReference type="GO" id="GO:0006376">
    <property type="term" value="P:mRNA splice site recognition"/>
    <property type="evidence" value="ECO:0000318"/>
    <property type="project" value="GO_Central"/>
</dbReference>
<dbReference type="GeneID" id="250811"/>
<evidence type="ECO:0000313" key="7">
    <source>
        <dbReference type="EMBL" id="AGB92946.1"/>
    </source>
</evidence>
<dbReference type="ExpressionAtlas" id="Q0E8R3">
    <property type="expression patterns" value="baseline and differential"/>
</dbReference>
<reference evidence="9" key="2">
    <citation type="journal article" date="2002" name="Genome Biol.">
        <title>Finishing a whole-genome shotgun: release 3 of the Drosophila melanogaster euchromatic genome sequence.</title>
        <authorList>
            <person name="Celniker S.E."/>
            <person name="Wheeler D.A."/>
            <person name="Kronmiller B."/>
            <person name="Carlson J.W."/>
            <person name="Halpern A."/>
            <person name="Patel S."/>
            <person name="Adams M."/>
            <person name="Champe M."/>
            <person name="Dugan S.P."/>
            <person name="Frise E."/>
            <person name="Hodgson A."/>
            <person name="George R.A."/>
            <person name="Hoskins R.A."/>
            <person name="Laverty T."/>
            <person name="Muzny D.M."/>
            <person name="Nelson C.R."/>
            <person name="Pacleb J.M."/>
            <person name="Park S."/>
            <person name="Pfeiffer B.D."/>
            <person name="Richards S."/>
            <person name="Sodergren E.J."/>
            <person name="Svirskas R."/>
            <person name="Tabor P.E."/>
            <person name="Wan K."/>
            <person name="Stapleton M."/>
            <person name="Sutton G.G."/>
            <person name="Venter C."/>
            <person name="Weinstock G."/>
            <person name="Scherer S.E."/>
            <person name="Myers E.W."/>
            <person name="Gibbs R.A."/>
            <person name="Rubin G.M."/>
        </authorList>
    </citation>
    <scope>NUCLEOTIDE SEQUENCE [LARGE SCALE GENOMIC DNA]</scope>
    <source>
        <strain evidence="9">Berkeley</strain>
    </source>
</reference>